<sequence length="67" mass="8261">MVKQFTDKDKTELNIEDKRYKKSKKSNYNNEYENQRIEKRTELLDVSIFKDRKDLSDKVKEIENQQF</sequence>
<gene>
    <name evidence="1" type="ORF">PSON_ATCC_30995.1.T0920221</name>
</gene>
<reference evidence="1" key="1">
    <citation type="submission" date="2021-01" db="EMBL/GenBank/DDBJ databases">
        <authorList>
            <consortium name="Genoscope - CEA"/>
            <person name="William W."/>
        </authorList>
    </citation>
    <scope>NUCLEOTIDE SEQUENCE</scope>
</reference>
<protein>
    <submittedName>
        <fullName evidence="1">Uncharacterized protein</fullName>
    </submittedName>
</protein>
<dbReference type="EMBL" id="CAJJDN010000092">
    <property type="protein sequence ID" value="CAD8109072.1"/>
    <property type="molecule type" value="Genomic_DNA"/>
</dbReference>
<evidence type="ECO:0000313" key="1">
    <source>
        <dbReference type="EMBL" id="CAD8109072.1"/>
    </source>
</evidence>
<name>A0A8S1Q1L3_9CILI</name>
<organism evidence="1 2">
    <name type="scientific">Paramecium sonneborni</name>
    <dbReference type="NCBI Taxonomy" id="65129"/>
    <lineage>
        <taxon>Eukaryota</taxon>
        <taxon>Sar</taxon>
        <taxon>Alveolata</taxon>
        <taxon>Ciliophora</taxon>
        <taxon>Intramacronucleata</taxon>
        <taxon>Oligohymenophorea</taxon>
        <taxon>Peniculida</taxon>
        <taxon>Parameciidae</taxon>
        <taxon>Paramecium</taxon>
    </lineage>
</organism>
<proteinExistence type="predicted"/>
<dbReference type="Proteomes" id="UP000692954">
    <property type="component" value="Unassembled WGS sequence"/>
</dbReference>
<evidence type="ECO:0000313" key="2">
    <source>
        <dbReference type="Proteomes" id="UP000692954"/>
    </source>
</evidence>
<keyword evidence="2" id="KW-1185">Reference proteome</keyword>
<comment type="caution">
    <text evidence="1">The sequence shown here is derived from an EMBL/GenBank/DDBJ whole genome shotgun (WGS) entry which is preliminary data.</text>
</comment>
<accession>A0A8S1Q1L3</accession>
<dbReference type="AlphaFoldDB" id="A0A8S1Q1L3"/>